<gene>
    <name evidence="8" type="ordered locus">RPC_4220</name>
</gene>
<dbReference type="InterPro" id="IPR011051">
    <property type="entry name" value="RmlC_Cupin_sf"/>
</dbReference>
<dbReference type="GO" id="GO:0008830">
    <property type="term" value="F:dTDP-4-dehydrorhamnose 3,5-epimerase activity"/>
    <property type="evidence" value="ECO:0007669"/>
    <property type="project" value="UniProtKB-UniRule"/>
</dbReference>
<dbReference type="InterPro" id="IPR000888">
    <property type="entry name" value="RmlC-like"/>
</dbReference>
<dbReference type="UniPathway" id="UPA00124"/>
<dbReference type="InterPro" id="IPR014710">
    <property type="entry name" value="RmlC-like_jellyroll"/>
</dbReference>
<evidence type="ECO:0000256" key="7">
    <source>
        <dbReference type="RuleBase" id="RU364069"/>
    </source>
</evidence>
<comment type="similarity">
    <text evidence="7">Belongs to the dTDP-4-dehydrorhamnose 3,5-epimerase family.</text>
</comment>
<comment type="catalytic activity">
    <reaction evidence="1 7">
        <text>dTDP-4-dehydro-6-deoxy-alpha-D-glucose = dTDP-4-dehydro-beta-L-rhamnose</text>
        <dbReference type="Rhea" id="RHEA:16969"/>
        <dbReference type="ChEBI" id="CHEBI:57649"/>
        <dbReference type="ChEBI" id="CHEBI:62830"/>
        <dbReference type="EC" id="5.1.3.13"/>
    </reaction>
</comment>
<dbReference type="GO" id="GO:0019305">
    <property type="term" value="P:dTDP-rhamnose biosynthetic process"/>
    <property type="evidence" value="ECO:0007669"/>
    <property type="project" value="UniProtKB-UniRule"/>
</dbReference>
<evidence type="ECO:0000313" key="8">
    <source>
        <dbReference type="EMBL" id="ABD89744.1"/>
    </source>
</evidence>
<evidence type="ECO:0000256" key="1">
    <source>
        <dbReference type="ARBA" id="ARBA00001298"/>
    </source>
</evidence>
<dbReference type="RefSeq" id="WP_011474625.1">
    <property type="nucleotide sequence ID" value="NC_007925.1"/>
</dbReference>
<keyword evidence="7 8" id="KW-0413">Isomerase</keyword>
<evidence type="ECO:0000256" key="2">
    <source>
        <dbReference type="ARBA" id="ARBA00001997"/>
    </source>
</evidence>
<evidence type="ECO:0000256" key="3">
    <source>
        <dbReference type="ARBA" id="ARBA00012098"/>
    </source>
</evidence>
<comment type="subunit">
    <text evidence="7">Homodimer.</text>
</comment>
<name>Q20YP2_RHOPB</name>
<reference evidence="8" key="1">
    <citation type="submission" date="2006-03" db="EMBL/GenBank/DDBJ databases">
        <title>Complete sequence of Rhodopseudomonas palustris BisB18.</title>
        <authorList>
            <consortium name="US DOE Joint Genome Institute"/>
            <person name="Copeland A."/>
            <person name="Lucas S."/>
            <person name="Lapidus A."/>
            <person name="Barry K."/>
            <person name="Detter J.C."/>
            <person name="Glavina del Rio T."/>
            <person name="Hammon N."/>
            <person name="Israni S."/>
            <person name="Dalin E."/>
            <person name="Tice H."/>
            <person name="Pitluck S."/>
            <person name="Chain P."/>
            <person name="Malfatti S."/>
            <person name="Shin M."/>
            <person name="Vergez L."/>
            <person name="Schmutz J."/>
            <person name="Larimer F."/>
            <person name="Land M."/>
            <person name="Hauser L."/>
            <person name="Pelletier D.A."/>
            <person name="Kyrpides N."/>
            <person name="Anderson I."/>
            <person name="Oda Y."/>
            <person name="Harwood C.S."/>
            <person name="Richardson P."/>
        </authorList>
    </citation>
    <scope>NUCLEOTIDE SEQUENCE [LARGE SCALE GENOMIC DNA]</scope>
    <source>
        <strain evidence="8">BisB18</strain>
    </source>
</reference>
<dbReference type="Pfam" id="PF00908">
    <property type="entry name" value="dTDP_sugar_isom"/>
    <property type="match status" value="1"/>
</dbReference>
<proteinExistence type="inferred from homology"/>
<dbReference type="PANTHER" id="PTHR21047">
    <property type="entry name" value="DTDP-6-DEOXY-D-GLUCOSE-3,5 EPIMERASE"/>
    <property type="match status" value="1"/>
</dbReference>
<dbReference type="PANTHER" id="PTHR21047:SF2">
    <property type="entry name" value="THYMIDINE DIPHOSPHO-4-KETO-RHAMNOSE 3,5-EPIMERASE"/>
    <property type="match status" value="1"/>
</dbReference>
<comment type="pathway">
    <text evidence="7">Carbohydrate biosynthesis; dTDP-L-rhamnose biosynthesis.</text>
</comment>
<dbReference type="Gene3D" id="2.60.120.10">
    <property type="entry name" value="Jelly Rolls"/>
    <property type="match status" value="1"/>
</dbReference>
<evidence type="ECO:0000256" key="6">
    <source>
        <dbReference type="PIRSR" id="PIRSR600888-3"/>
    </source>
</evidence>
<dbReference type="AlphaFoldDB" id="Q20YP2"/>
<dbReference type="eggNOG" id="COG1898">
    <property type="taxonomic scope" value="Bacteria"/>
</dbReference>
<dbReference type="OrthoDB" id="9800680at2"/>
<feature type="active site" description="Proton donor" evidence="5">
    <location>
        <position position="132"/>
    </location>
</feature>
<dbReference type="EMBL" id="CP000301">
    <property type="protein sequence ID" value="ABD89744.1"/>
    <property type="molecule type" value="Genomic_DNA"/>
</dbReference>
<dbReference type="EC" id="5.1.3.13" evidence="3 7"/>
<dbReference type="HOGENOM" id="CLU_090940_1_0_5"/>
<dbReference type="CDD" id="cd00438">
    <property type="entry name" value="cupin_RmlC"/>
    <property type="match status" value="1"/>
</dbReference>
<dbReference type="GO" id="GO:0000271">
    <property type="term" value="P:polysaccharide biosynthetic process"/>
    <property type="evidence" value="ECO:0007669"/>
    <property type="project" value="TreeGrafter"/>
</dbReference>
<accession>Q20YP2</accession>
<evidence type="ECO:0000256" key="5">
    <source>
        <dbReference type="PIRSR" id="PIRSR600888-1"/>
    </source>
</evidence>
<feature type="active site" description="Proton acceptor" evidence="5">
    <location>
        <position position="62"/>
    </location>
</feature>
<dbReference type="SUPFAM" id="SSF51182">
    <property type="entry name" value="RmlC-like cupins"/>
    <property type="match status" value="1"/>
</dbReference>
<protein>
    <recommendedName>
        <fullName evidence="4 7">dTDP-4-dehydrorhamnose 3,5-epimerase</fullName>
        <ecNumber evidence="3 7">5.1.3.13</ecNumber>
    </recommendedName>
    <alternativeName>
        <fullName evidence="7">Thymidine diphospho-4-keto-rhamnose 3,5-epimerase</fullName>
    </alternativeName>
</protein>
<organism evidence="8">
    <name type="scientific">Rhodopseudomonas palustris (strain BisB18)</name>
    <dbReference type="NCBI Taxonomy" id="316056"/>
    <lineage>
        <taxon>Bacteria</taxon>
        <taxon>Pseudomonadati</taxon>
        <taxon>Pseudomonadota</taxon>
        <taxon>Alphaproteobacteria</taxon>
        <taxon>Hyphomicrobiales</taxon>
        <taxon>Nitrobacteraceae</taxon>
        <taxon>Rhodopseudomonas</taxon>
    </lineage>
</organism>
<dbReference type="STRING" id="316056.RPC_4220"/>
<feature type="site" description="Participates in a stacking interaction with the thymidine ring of dTDP-4-oxo-6-deoxyglucose" evidence="6">
    <location>
        <position position="138"/>
    </location>
</feature>
<dbReference type="GO" id="GO:0005829">
    <property type="term" value="C:cytosol"/>
    <property type="evidence" value="ECO:0007669"/>
    <property type="project" value="TreeGrafter"/>
</dbReference>
<comment type="function">
    <text evidence="2 7">Catalyzes the epimerization of the C3' and C5'positions of dTDP-6-deoxy-D-xylo-4-hexulose, forming dTDP-6-deoxy-L-lyxo-4-hexulose.</text>
</comment>
<dbReference type="NCBIfam" id="TIGR01221">
    <property type="entry name" value="rmlC"/>
    <property type="match status" value="1"/>
</dbReference>
<sequence length="184" mass="20487">MKIIPTPLAGCVLIEPDIIADERGYFLRTFCASTFEAHGLNPAIDQASLSYNRAQYTLRGLHFQAQPHMEDKLVRVVNGAIFDVAVDIRTDSKTFARWYAAELTEQNQRALYIPRGFAHGFLTLTDETTVAYQIAQPYVASLARGVNFSDPQIAVRWPHPPSVISQRDRDLPALAAIDPTSVSQ</sequence>
<dbReference type="KEGG" id="rpc:RPC_4220"/>
<evidence type="ECO:0000256" key="4">
    <source>
        <dbReference type="ARBA" id="ARBA00019595"/>
    </source>
</evidence>